<keyword evidence="1" id="KW-1133">Transmembrane helix</keyword>
<dbReference type="Proteomes" id="UP000178869">
    <property type="component" value="Unassembled WGS sequence"/>
</dbReference>
<evidence type="ECO:0000313" key="2">
    <source>
        <dbReference type="EMBL" id="OHA47055.1"/>
    </source>
</evidence>
<reference evidence="2 3" key="1">
    <citation type="journal article" date="2016" name="Nat. Commun.">
        <title>Thousands of microbial genomes shed light on interconnected biogeochemical processes in an aquifer system.</title>
        <authorList>
            <person name="Anantharaman K."/>
            <person name="Brown C.T."/>
            <person name="Hug L.A."/>
            <person name="Sharon I."/>
            <person name="Castelle C.J."/>
            <person name="Probst A.J."/>
            <person name="Thomas B.C."/>
            <person name="Singh A."/>
            <person name="Wilkins M.J."/>
            <person name="Karaoz U."/>
            <person name="Brodie E.L."/>
            <person name="Williams K.H."/>
            <person name="Hubbard S.S."/>
            <person name="Banfield J.F."/>
        </authorList>
    </citation>
    <scope>NUCLEOTIDE SEQUENCE [LARGE SCALE GENOMIC DNA]</scope>
</reference>
<dbReference type="AlphaFoldDB" id="A0A1G2PFD5"/>
<feature type="transmembrane region" description="Helical" evidence="1">
    <location>
        <begin position="15"/>
        <end position="37"/>
    </location>
</feature>
<protein>
    <submittedName>
        <fullName evidence="2">Uncharacterized protein</fullName>
    </submittedName>
</protein>
<evidence type="ECO:0000256" key="1">
    <source>
        <dbReference type="SAM" id="Phobius"/>
    </source>
</evidence>
<accession>A0A1G2PFD5</accession>
<sequence length="84" mass="9902">MENLKFWFIAIDDHLLFYFFIYTGGRLTLSLFVLRIFADNGNPSASSDYLTIPTHFFNRGPNFHKIKTCDAKFTRDKQSCREKN</sequence>
<keyword evidence="1" id="KW-0812">Transmembrane</keyword>
<proteinExistence type="predicted"/>
<dbReference type="EMBL" id="MHSR01000008">
    <property type="protein sequence ID" value="OHA47055.1"/>
    <property type="molecule type" value="Genomic_DNA"/>
</dbReference>
<name>A0A1G2PFD5_9BACT</name>
<comment type="caution">
    <text evidence="2">The sequence shown here is derived from an EMBL/GenBank/DDBJ whole genome shotgun (WGS) entry which is preliminary data.</text>
</comment>
<keyword evidence="1" id="KW-0472">Membrane</keyword>
<organism evidence="2 3">
    <name type="scientific">Candidatus Terrybacteria bacterium RIFCSPHIGHO2_01_FULL_43_35</name>
    <dbReference type="NCBI Taxonomy" id="1802361"/>
    <lineage>
        <taxon>Bacteria</taxon>
        <taxon>Candidatus Terryibacteriota</taxon>
    </lineage>
</organism>
<gene>
    <name evidence="2" type="ORF">A2828_03735</name>
</gene>
<evidence type="ECO:0000313" key="3">
    <source>
        <dbReference type="Proteomes" id="UP000178869"/>
    </source>
</evidence>